<dbReference type="RefSeq" id="WP_263071945.1">
    <property type="nucleotide sequence ID" value="NZ_JAOUSF010000001.1"/>
</dbReference>
<sequence length="61" mass="6851">MKVFWTFLWTFLLTHMLTYVVGSMSGAAYDFVTATLLSVGITIFVLIIPTILPNDNAEQTH</sequence>
<dbReference type="InterPro" id="IPR021324">
    <property type="entry name" value="DUF2929"/>
</dbReference>
<feature type="transmembrane region" description="Helical" evidence="1">
    <location>
        <begin position="32"/>
        <end position="52"/>
    </location>
</feature>
<dbReference type="Proteomes" id="UP001209318">
    <property type="component" value="Unassembled WGS sequence"/>
</dbReference>
<gene>
    <name evidence="2" type="ORF">OEV98_02580</name>
</gene>
<keyword evidence="1" id="KW-0812">Transmembrane</keyword>
<dbReference type="Pfam" id="PF11151">
    <property type="entry name" value="DUF2929"/>
    <property type="match status" value="1"/>
</dbReference>
<keyword evidence="3" id="KW-1185">Reference proteome</keyword>
<name>A0AAE3LS79_9BACI</name>
<evidence type="ECO:0000313" key="3">
    <source>
        <dbReference type="Proteomes" id="UP001209318"/>
    </source>
</evidence>
<organism evidence="2 3">
    <name type="scientific">Perspicuibacillus lycopersici</name>
    <dbReference type="NCBI Taxonomy" id="1325689"/>
    <lineage>
        <taxon>Bacteria</taxon>
        <taxon>Bacillati</taxon>
        <taxon>Bacillota</taxon>
        <taxon>Bacilli</taxon>
        <taxon>Bacillales</taxon>
        <taxon>Bacillaceae</taxon>
        <taxon>Perspicuibacillus</taxon>
    </lineage>
</organism>
<accession>A0AAE3LS79</accession>
<evidence type="ECO:0000256" key="1">
    <source>
        <dbReference type="SAM" id="Phobius"/>
    </source>
</evidence>
<protein>
    <submittedName>
        <fullName evidence="2">YjzD family protein</fullName>
    </submittedName>
</protein>
<reference evidence="2" key="1">
    <citation type="submission" date="2022-10" db="EMBL/GenBank/DDBJ databases">
        <title>Description of Fervidibacillus gen. nov. in the family Fervidibacillaceae fam. nov. with two species, Fervidibacillus albus sp. nov., and Fervidibacillus halotolerans sp. nov., isolated from tidal flat sediments.</title>
        <authorList>
            <person name="Kwon K.K."/>
            <person name="Yang S.-H."/>
        </authorList>
    </citation>
    <scope>NUCLEOTIDE SEQUENCE</scope>
    <source>
        <strain evidence="2">JCM 19140</strain>
    </source>
</reference>
<proteinExistence type="predicted"/>
<dbReference type="AlphaFoldDB" id="A0AAE3LS79"/>
<evidence type="ECO:0000313" key="2">
    <source>
        <dbReference type="EMBL" id="MCU9612448.1"/>
    </source>
</evidence>
<keyword evidence="1" id="KW-1133">Transmembrane helix</keyword>
<comment type="caution">
    <text evidence="2">The sequence shown here is derived from an EMBL/GenBank/DDBJ whole genome shotgun (WGS) entry which is preliminary data.</text>
</comment>
<keyword evidence="1" id="KW-0472">Membrane</keyword>
<dbReference type="EMBL" id="JAOUSF010000001">
    <property type="protein sequence ID" value="MCU9612448.1"/>
    <property type="molecule type" value="Genomic_DNA"/>
</dbReference>